<comment type="caution">
    <text evidence="2">The sequence shown here is derived from an EMBL/GenBank/DDBJ whole genome shotgun (WGS) entry which is preliminary data.</text>
</comment>
<dbReference type="Proteomes" id="UP001161757">
    <property type="component" value="Unassembled WGS sequence"/>
</dbReference>
<keyword evidence="1" id="KW-0378">Hydrolase</keyword>
<proteinExistence type="predicted"/>
<dbReference type="EMBL" id="JAJGCB010000009">
    <property type="protein sequence ID" value="KAJ8990886.1"/>
    <property type="molecule type" value="Genomic_DNA"/>
</dbReference>
<sequence length="289" mass="32341">MAETLPMPEPTTPPLPLLQYKVLSFDVYGTLIEYKAHILNAFQPLLSRLPSSSPYLNSTPLSTAIPDSASVGSIEFLKLFQRHEDAIKLEKPAKRFDELLHEIWRRIATELNVETSEAEIQRFGSEEVIASWPAFQGTVDALQRLSEHYKLVALSNIDKFPWAITTSNSSSGLGQVDWWKVFTAEDYGDDDATRADEAKLETLIEYCGQHGVRKHEILHVAQSLGHDQVPAKRLGLSSVWLIGDGPRWGKEAESKMALEKGLVGYAWRYWDLAEFAELVGKAADSRAGD</sequence>
<reference evidence="2" key="1">
    <citation type="submission" date="2023-01" db="EMBL/GenBank/DDBJ databases">
        <title>Exophiala dermititidis isolated from Cystic Fibrosis Patient.</title>
        <authorList>
            <person name="Kurbessoian T."/>
            <person name="Crocker A."/>
            <person name="Murante D."/>
            <person name="Hogan D.A."/>
            <person name="Stajich J.E."/>
        </authorList>
    </citation>
    <scope>NUCLEOTIDE SEQUENCE</scope>
    <source>
        <strain evidence="2">Ex8</strain>
    </source>
</reference>
<dbReference type="SUPFAM" id="SSF56784">
    <property type="entry name" value="HAD-like"/>
    <property type="match status" value="1"/>
</dbReference>
<name>A0AAN6IXP8_EXODE</name>
<accession>A0AAN6IXP8</accession>
<evidence type="ECO:0000313" key="3">
    <source>
        <dbReference type="Proteomes" id="UP001161757"/>
    </source>
</evidence>
<dbReference type="InterPro" id="IPR023214">
    <property type="entry name" value="HAD_sf"/>
</dbReference>
<evidence type="ECO:0000313" key="2">
    <source>
        <dbReference type="EMBL" id="KAJ8990886.1"/>
    </source>
</evidence>
<dbReference type="GO" id="GO:0016787">
    <property type="term" value="F:hydrolase activity"/>
    <property type="evidence" value="ECO:0007669"/>
    <property type="project" value="UniProtKB-KW"/>
</dbReference>
<dbReference type="InterPro" id="IPR036412">
    <property type="entry name" value="HAD-like_sf"/>
</dbReference>
<dbReference type="Gene3D" id="3.40.50.1000">
    <property type="entry name" value="HAD superfamily/HAD-like"/>
    <property type="match status" value="1"/>
</dbReference>
<dbReference type="PANTHER" id="PTHR43316:SF9">
    <property type="entry name" value="ACID DEHALOGENASE, PUTATIVE (AFU_ORTHOLOGUE AFUA_6G14460)-RELATED"/>
    <property type="match status" value="1"/>
</dbReference>
<evidence type="ECO:0008006" key="4">
    <source>
        <dbReference type="Google" id="ProtNLM"/>
    </source>
</evidence>
<gene>
    <name evidence="2" type="ORF">HRR80_004949</name>
</gene>
<dbReference type="PANTHER" id="PTHR43316">
    <property type="entry name" value="HYDROLASE, HALOACID DELAHOGENASE-RELATED"/>
    <property type="match status" value="1"/>
</dbReference>
<organism evidence="2 3">
    <name type="scientific">Exophiala dermatitidis</name>
    <name type="common">Black yeast-like fungus</name>
    <name type="synonym">Wangiella dermatitidis</name>
    <dbReference type="NCBI Taxonomy" id="5970"/>
    <lineage>
        <taxon>Eukaryota</taxon>
        <taxon>Fungi</taxon>
        <taxon>Dikarya</taxon>
        <taxon>Ascomycota</taxon>
        <taxon>Pezizomycotina</taxon>
        <taxon>Eurotiomycetes</taxon>
        <taxon>Chaetothyriomycetidae</taxon>
        <taxon>Chaetothyriales</taxon>
        <taxon>Herpotrichiellaceae</taxon>
        <taxon>Exophiala</taxon>
    </lineage>
</organism>
<evidence type="ECO:0000256" key="1">
    <source>
        <dbReference type="ARBA" id="ARBA00022801"/>
    </source>
</evidence>
<dbReference type="InterPro" id="IPR051540">
    <property type="entry name" value="S-2-haloacid_dehalogenase"/>
</dbReference>
<dbReference type="AlphaFoldDB" id="A0AAN6IXP8"/>
<protein>
    <recommendedName>
        <fullName evidence="4">Haloacid dehalogenase, type II</fullName>
    </recommendedName>
</protein>
<dbReference type="Gene3D" id="1.10.150.750">
    <property type="match status" value="1"/>
</dbReference>